<dbReference type="PANTHER" id="PTHR30388:SF6">
    <property type="entry name" value="XANTHINE DEHYDROGENASE SUBUNIT A-RELATED"/>
    <property type="match status" value="1"/>
</dbReference>
<dbReference type="Proteomes" id="UP001203136">
    <property type="component" value="Unassembled WGS sequence"/>
</dbReference>
<reference evidence="3" key="1">
    <citation type="journal article" date="2022" name="Cell Host Microbe">
        <title>Colonization of the live biotherapeutic product VE303 and modulation of the microbiota and metabolites in healthy volunteers.</title>
        <authorList>
            <person name="Dsouza M."/>
            <person name="Menon R."/>
            <person name="Crossette E."/>
            <person name="Bhattarai S.K."/>
            <person name="Schneider J."/>
            <person name="Kim Y.G."/>
            <person name="Reddy S."/>
            <person name="Caballero S."/>
            <person name="Felix C."/>
            <person name="Cornacchione L."/>
            <person name="Hendrickson J."/>
            <person name="Watson A.R."/>
            <person name="Minot S.S."/>
            <person name="Greenfield N."/>
            <person name="Schopf L."/>
            <person name="Szabady R."/>
            <person name="Patarroyo J."/>
            <person name="Smith W."/>
            <person name="Harrison P."/>
            <person name="Kuijper E.J."/>
            <person name="Kelly C.P."/>
            <person name="Olle B."/>
            <person name="Bobilev D."/>
            <person name="Silber J.L."/>
            <person name="Bucci V."/>
            <person name="Roberts B."/>
            <person name="Faith J."/>
            <person name="Norman J.M."/>
        </authorList>
    </citation>
    <scope>NUCLEOTIDE SEQUENCE</scope>
    <source>
        <strain evidence="3">VE303-04</strain>
    </source>
</reference>
<proteinExistence type="predicted"/>
<organism evidence="3 4">
    <name type="scientific">Clostridium symbiosum</name>
    <name type="common">Bacteroides symbiosus</name>
    <dbReference type="NCBI Taxonomy" id="1512"/>
    <lineage>
        <taxon>Bacteria</taxon>
        <taxon>Bacillati</taxon>
        <taxon>Bacillota</taxon>
        <taxon>Clostridia</taxon>
        <taxon>Lachnospirales</taxon>
        <taxon>Lachnospiraceae</taxon>
        <taxon>Otoolea</taxon>
    </lineage>
</organism>
<evidence type="ECO:0000313" key="4">
    <source>
        <dbReference type="Proteomes" id="UP001203136"/>
    </source>
</evidence>
<dbReference type="AlphaFoldDB" id="A0AAW5F156"/>
<evidence type="ECO:0000259" key="1">
    <source>
        <dbReference type="Pfam" id="PF02625"/>
    </source>
</evidence>
<feature type="domain" description="XdhC Rossmann" evidence="2">
    <location>
        <begin position="210"/>
        <end position="351"/>
    </location>
</feature>
<gene>
    <name evidence="3" type="ORF">K5I21_10470</name>
</gene>
<dbReference type="InterPro" id="IPR052698">
    <property type="entry name" value="MoCofactor_Util/Proc"/>
</dbReference>
<sequence>MNEITLYLTALLKELENMNGVMAVTVTDSLGSAPRGAGARMLVGRNGRITGTVGGGPIEYEAQNEAARLLLKQTSACREYDLSEPSSGIGMVCGGRVKLAFHYIGPEREDVKSLCRTALPLLKAPGNLWLVLELPETSASSAHSAGTDRSVSRGRGAGREFMGIFGPDIPLPPKVPASVTDACRRGKPGTTVSDGREYYLEPIASDSLVHIFGGGHVARELVPLLSRVGFSCAVYDDREEFLRIEDFPDAFGTAVVSFDHLEESLYPAAGNYFVIMTRGHIFDLQAQACAMRSPSLYIGVMGSRKKKSVLTQKLLNMGFRTEELERVHAPIGLNIGASTPAEIAVSIAAELIAVRSGLNQTNITQEKKKQEENR</sequence>
<dbReference type="RefSeq" id="WP_004462035.1">
    <property type="nucleotide sequence ID" value="NZ_CABHNX010000227.1"/>
</dbReference>
<dbReference type="Gene3D" id="3.40.50.720">
    <property type="entry name" value="NAD(P)-binding Rossmann-like Domain"/>
    <property type="match status" value="1"/>
</dbReference>
<dbReference type="PANTHER" id="PTHR30388">
    <property type="entry name" value="ALDEHYDE OXIDOREDUCTASE MOLYBDENUM COFACTOR ASSEMBLY PROTEIN"/>
    <property type="match status" value="1"/>
</dbReference>
<comment type="caution">
    <text evidence="3">The sequence shown here is derived from an EMBL/GenBank/DDBJ whole genome shotgun (WGS) entry which is preliminary data.</text>
</comment>
<dbReference type="Pfam" id="PF13478">
    <property type="entry name" value="XdhC_C"/>
    <property type="match status" value="1"/>
</dbReference>
<dbReference type="EMBL" id="JAINVB010000001">
    <property type="protein sequence ID" value="MCK0086284.1"/>
    <property type="molecule type" value="Genomic_DNA"/>
</dbReference>
<dbReference type="InterPro" id="IPR027051">
    <property type="entry name" value="XdhC_Rossmann_dom"/>
</dbReference>
<evidence type="ECO:0000259" key="2">
    <source>
        <dbReference type="Pfam" id="PF13478"/>
    </source>
</evidence>
<protein>
    <submittedName>
        <fullName evidence="3">XdhC family protein</fullName>
    </submittedName>
</protein>
<dbReference type="InterPro" id="IPR003777">
    <property type="entry name" value="XdhC_CoxI"/>
</dbReference>
<accession>A0AAW5F156</accession>
<evidence type="ECO:0000313" key="3">
    <source>
        <dbReference type="EMBL" id="MCK0086284.1"/>
    </source>
</evidence>
<dbReference type="Pfam" id="PF02625">
    <property type="entry name" value="XdhC_CoxI"/>
    <property type="match status" value="1"/>
</dbReference>
<feature type="domain" description="XdhC- CoxI" evidence="1">
    <location>
        <begin position="21"/>
        <end position="81"/>
    </location>
</feature>
<name>A0AAW5F156_CLOSY</name>